<reference evidence="1 2" key="1">
    <citation type="journal article" date="2019" name="Sci. Rep.">
        <title>Orb-weaving spider Araneus ventricosus genome elucidates the spidroin gene catalogue.</title>
        <authorList>
            <person name="Kono N."/>
            <person name="Nakamura H."/>
            <person name="Ohtoshi R."/>
            <person name="Moran D.A.P."/>
            <person name="Shinohara A."/>
            <person name="Yoshida Y."/>
            <person name="Fujiwara M."/>
            <person name="Mori M."/>
            <person name="Tomita M."/>
            <person name="Arakawa K."/>
        </authorList>
    </citation>
    <scope>NUCLEOTIDE SEQUENCE [LARGE SCALE GENOMIC DNA]</scope>
</reference>
<protein>
    <submittedName>
        <fullName evidence="1">Uncharacterized protein</fullName>
    </submittedName>
</protein>
<dbReference type="EMBL" id="BGPR01015754">
    <property type="protein sequence ID" value="GBN70486.1"/>
    <property type="molecule type" value="Genomic_DNA"/>
</dbReference>
<comment type="caution">
    <text evidence="1">The sequence shown here is derived from an EMBL/GenBank/DDBJ whole genome shotgun (WGS) entry which is preliminary data.</text>
</comment>
<dbReference type="AlphaFoldDB" id="A0A4Y2R4Z3"/>
<evidence type="ECO:0000313" key="1">
    <source>
        <dbReference type="EMBL" id="GBN70486.1"/>
    </source>
</evidence>
<evidence type="ECO:0000313" key="2">
    <source>
        <dbReference type="Proteomes" id="UP000499080"/>
    </source>
</evidence>
<sequence>MQQVPYTVDLQWNRASNLEPSGPNAKTLPLGHRGFLNKAQGQSLRVAGIKKLHVSRMANFMFHSRMGTPRNLYIYASNGETKNVVYPKALE</sequence>
<proteinExistence type="predicted"/>
<accession>A0A4Y2R4Z3</accession>
<organism evidence="1 2">
    <name type="scientific">Araneus ventricosus</name>
    <name type="common">Orbweaver spider</name>
    <name type="synonym">Epeira ventricosa</name>
    <dbReference type="NCBI Taxonomy" id="182803"/>
    <lineage>
        <taxon>Eukaryota</taxon>
        <taxon>Metazoa</taxon>
        <taxon>Ecdysozoa</taxon>
        <taxon>Arthropoda</taxon>
        <taxon>Chelicerata</taxon>
        <taxon>Arachnida</taxon>
        <taxon>Araneae</taxon>
        <taxon>Araneomorphae</taxon>
        <taxon>Entelegynae</taxon>
        <taxon>Araneoidea</taxon>
        <taxon>Araneidae</taxon>
        <taxon>Araneus</taxon>
    </lineage>
</organism>
<dbReference type="Proteomes" id="UP000499080">
    <property type="component" value="Unassembled WGS sequence"/>
</dbReference>
<gene>
    <name evidence="1" type="ORF">AVEN_93936_1</name>
</gene>
<keyword evidence="2" id="KW-1185">Reference proteome</keyword>
<dbReference type="OrthoDB" id="1099063at2759"/>
<name>A0A4Y2R4Z3_ARAVE</name>